<dbReference type="InterPro" id="IPR002104">
    <property type="entry name" value="Integrase_catalytic"/>
</dbReference>
<evidence type="ECO:0000313" key="8">
    <source>
        <dbReference type="Proteomes" id="UP000677812"/>
    </source>
</evidence>
<dbReference type="RefSeq" id="WP_211681450.1">
    <property type="nucleotide sequence ID" value="NZ_JAGRQH010000003.1"/>
</dbReference>
<proteinExistence type="inferred from homology"/>
<evidence type="ECO:0000256" key="5">
    <source>
        <dbReference type="SAM" id="Coils"/>
    </source>
</evidence>
<dbReference type="PANTHER" id="PTHR30349:SF41">
    <property type="entry name" value="INTEGRASE_RECOMBINASE PROTEIN MJ0367-RELATED"/>
    <property type="match status" value="1"/>
</dbReference>
<dbReference type="PANTHER" id="PTHR30349">
    <property type="entry name" value="PHAGE INTEGRASE-RELATED"/>
    <property type="match status" value="1"/>
</dbReference>
<dbReference type="EMBL" id="JAGRQH010000003">
    <property type="protein sequence ID" value="MBR0559732.1"/>
    <property type="molecule type" value="Genomic_DNA"/>
</dbReference>
<comment type="caution">
    <text evidence="7">The sequence shown here is derived from an EMBL/GenBank/DDBJ whole genome shotgun (WGS) entry which is preliminary data.</text>
</comment>
<evidence type="ECO:0000256" key="4">
    <source>
        <dbReference type="ARBA" id="ARBA00023172"/>
    </source>
</evidence>
<dbReference type="InterPro" id="IPR011010">
    <property type="entry name" value="DNA_brk_join_enz"/>
</dbReference>
<keyword evidence="2" id="KW-0229">DNA integration</keyword>
<dbReference type="Pfam" id="PF20172">
    <property type="entry name" value="DUF6538"/>
    <property type="match status" value="1"/>
</dbReference>
<keyword evidence="8" id="KW-1185">Reference proteome</keyword>
<evidence type="ECO:0000256" key="3">
    <source>
        <dbReference type="ARBA" id="ARBA00023125"/>
    </source>
</evidence>
<dbReference type="Pfam" id="PF00589">
    <property type="entry name" value="Phage_integrase"/>
    <property type="match status" value="1"/>
</dbReference>
<reference evidence="7 8" key="1">
    <citation type="submission" date="2021-04" db="EMBL/GenBank/DDBJ databases">
        <title>The complete genome sequence of Neokomagataea sp. TBRC 2177.</title>
        <authorList>
            <person name="Charoenyingcharoen P."/>
            <person name="Yukphan P."/>
        </authorList>
    </citation>
    <scope>NUCLEOTIDE SEQUENCE [LARGE SCALE GENOMIC DNA]</scope>
    <source>
        <strain evidence="7 8">TBRC 2177</strain>
    </source>
</reference>
<comment type="similarity">
    <text evidence="1">Belongs to the 'phage' integrase family.</text>
</comment>
<organism evidence="7 8">
    <name type="scientific">Neokomagataea anthophila</name>
    <dbReference type="NCBI Taxonomy" id="2826925"/>
    <lineage>
        <taxon>Bacteria</taxon>
        <taxon>Pseudomonadati</taxon>
        <taxon>Pseudomonadota</taxon>
        <taxon>Alphaproteobacteria</taxon>
        <taxon>Acetobacterales</taxon>
        <taxon>Acetobacteraceae</taxon>
        <taxon>Neokomagataea</taxon>
    </lineage>
</organism>
<feature type="domain" description="Tyr recombinase" evidence="6">
    <location>
        <begin position="344"/>
        <end position="552"/>
    </location>
</feature>
<dbReference type="SUPFAM" id="SSF56349">
    <property type="entry name" value="DNA breaking-rejoining enzymes"/>
    <property type="match status" value="1"/>
</dbReference>
<name>A0ABS5E755_9PROT</name>
<keyword evidence="5" id="KW-0175">Coiled coil</keyword>
<dbReference type="InterPro" id="IPR050090">
    <property type="entry name" value="Tyrosine_recombinase_XerCD"/>
</dbReference>
<evidence type="ECO:0000256" key="2">
    <source>
        <dbReference type="ARBA" id="ARBA00022908"/>
    </source>
</evidence>
<evidence type="ECO:0000313" key="7">
    <source>
        <dbReference type="EMBL" id="MBR0559732.1"/>
    </source>
</evidence>
<evidence type="ECO:0000256" key="1">
    <source>
        <dbReference type="ARBA" id="ARBA00008857"/>
    </source>
</evidence>
<keyword evidence="3" id="KW-0238">DNA-binding</keyword>
<keyword evidence="4" id="KW-0233">DNA recombination</keyword>
<feature type="coiled-coil region" evidence="5">
    <location>
        <begin position="139"/>
        <end position="166"/>
    </location>
</feature>
<dbReference type="InterPro" id="IPR046668">
    <property type="entry name" value="DUF6538"/>
</dbReference>
<gene>
    <name evidence="7" type="ORF">KB213_06650</name>
</gene>
<evidence type="ECO:0000259" key="6">
    <source>
        <dbReference type="PROSITE" id="PS51898"/>
    </source>
</evidence>
<accession>A0ABS5E755</accession>
<dbReference type="PROSITE" id="PS51898">
    <property type="entry name" value="TYR_RECOMBINASE"/>
    <property type="match status" value="1"/>
</dbReference>
<dbReference type="InterPro" id="IPR013762">
    <property type="entry name" value="Integrase-like_cat_sf"/>
</dbReference>
<protein>
    <submittedName>
        <fullName evidence="7">Tyrosine-type recombinase/integrase</fullName>
    </submittedName>
</protein>
<dbReference type="Proteomes" id="UP000677812">
    <property type="component" value="Unassembled WGS sequence"/>
</dbReference>
<dbReference type="Gene3D" id="1.10.443.10">
    <property type="entry name" value="Intergrase catalytic core"/>
    <property type="match status" value="1"/>
</dbReference>
<sequence length="567" mass="65526">MGEFATNFATKGQSRMLIKRPSGYTFRRTIPLQYRDILGQSEIWLALGTSRRVEANAQAGALYSHLENLFLQIKGGKKLSEKFTLKKYLLERVKEHPSDFEGDNWLDVVNKRINSRSKHLEGAPQKIIDQFLTMINTRQTHMTEELNKLIQELNQAKLEGNKEREAQLNQNLALALSALNNAMNTQTQPISPLPQPAPIVQAEPCNFLEISKEYIEKRRPNIGIETIEQLVKACGLFAKFMDERQNLTDYTRRDAVKFIDLIRQLPKTYGKSSKDAGKTLDKIIEDATKKDPEYLTISEDVIKRHAGNVGKVWAYAVSVGYIQKHESNDIWTGHIYESIREKTTKRRPYKPHELQALMSTKWGSRINVNTARQIIAIGSYTGMRVEEICRLRPKDIEKIDDILCFHLQIHEAENDQTFWDPKTEAGERIIPLHSYLKSKQLGFLDRVKNCEKTKRTYIFYDVPYDKNREKKGAGFSKRFSAFKQKSGLPSDICFHSFRHLVRTKLGNRDGLNDRNLYPTEWIDQILGHETPGMGARYSREGTNPKNLLKVINTLKYENWEPHLILCR</sequence>